<reference evidence="1 2" key="1">
    <citation type="submission" date="2023-03" db="EMBL/GenBank/DDBJ databases">
        <title>Complete genome sequence of Tepidibacter sp. SWIR-1, isolated from a deep-sea hydrothermal vent.</title>
        <authorList>
            <person name="Li X."/>
        </authorList>
    </citation>
    <scope>NUCLEOTIDE SEQUENCE [LARGE SCALE GENOMIC DNA]</scope>
    <source>
        <strain evidence="1 2">SWIR-1</strain>
    </source>
</reference>
<dbReference type="EMBL" id="CP120733">
    <property type="protein sequence ID" value="WFD10172.1"/>
    <property type="molecule type" value="Genomic_DNA"/>
</dbReference>
<dbReference type="Proteomes" id="UP001222800">
    <property type="component" value="Chromosome"/>
</dbReference>
<evidence type="ECO:0000313" key="2">
    <source>
        <dbReference type="Proteomes" id="UP001222800"/>
    </source>
</evidence>
<protein>
    <submittedName>
        <fullName evidence="1">Uncharacterized protein</fullName>
    </submittedName>
</protein>
<organism evidence="1 2">
    <name type="scientific">Tepidibacter hydrothermalis</name>
    <dbReference type="NCBI Taxonomy" id="3036126"/>
    <lineage>
        <taxon>Bacteria</taxon>
        <taxon>Bacillati</taxon>
        <taxon>Bacillota</taxon>
        <taxon>Clostridia</taxon>
        <taxon>Peptostreptococcales</taxon>
        <taxon>Peptostreptococcaceae</taxon>
        <taxon>Tepidibacter</taxon>
    </lineage>
</organism>
<accession>A0ABY8EB77</accession>
<evidence type="ECO:0000313" key="1">
    <source>
        <dbReference type="EMBL" id="WFD10172.1"/>
    </source>
</evidence>
<sequence>MTTRRNLTLLCLLIFLSTIFSINLYISNVNLKNEIISNYSHKLNITQDTLFEVITLIDVYGNLRGNSLIKYKYIMSHLYLSLENDDNLSNIANDILDINKYMNTANIDSGLSDDAINKIKSTHKKILSIQNKIDSKYKSDSVLKDNYSFVN</sequence>
<dbReference type="RefSeq" id="WP_277732150.1">
    <property type="nucleotide sequence ID" value="NZ_CP120733.1"/>
</dbReference>
<proteinExistence type="predicted"/>
<keyword evidence="2" id="KW-1185">Reference proteome</keyword>
<name>A0ABY8EB77_9FIRM</name>
<gene>
    <name evidence="1" type="ORF">P4S50_17715</name>
</gene>